<dbReference type="Pfam" id="PF00106">
    <property type="entry name" value="adh_short"/>
    <property type="match status" value="1"/>
</dbReference>
<reference evidence="2" key="1">
    <citation type="submission" date="2019-04" db="EMBL/GenBank/DDBJ databases">
        <title>Sequencing of skin fungus with MAO and IRED activity.</title>
        <authorList>
            <person name="Marsaioli A.J."/>
            <person name="Bonatto J.M.C."/>
            <person name="Reis Junior O."/>
        </authorList>
    </citation>
    <scope>NUCLEOTIDE SEQUENCE</scope>
    <source>
        <strain evidence="2">30M1</strain>
    </source>
</reference>
<dbReference type="InterPro" id="IPR036291">
    <property type="entry name" value="NAD(P)-bd_dom_sf"/>
</dbReference>
<gene>
    <name evidence="2" type="ORF">E8E13_008889</name>
</gene>
<dbReference type="Proteomes" id="UP000801428">
    <property type="component" value="Unassembled WGS sequence"/>
</dbReference>
<organism evidence="2 3">
    <name type="scientific">Curvularia kusanoi</name>
    <name type="common">Cochliobolus kusanoi</name>
    <dbReference type="NCBI Taxonomy" id="90978"/>
    <lineage>
        <taxon>Eukaryota</taxon>
        <taxon>Fungi</taxon>
        <taxon>Dikarya</taxon>
        <taxon>Ascomycota</taxon>
        <taxon>Pezizomycotina</taxon>
        <taxon>Dothideomycetes</taxon>
        <taxon>Pleosporomycetidae</taxon>
        <taxon>Pleosporales</taxon>
        <taxon>Pleosporineae</taxon>
        <taxon>Pleosporaceae</taxon>
        <taxon>Curvularia</taxon>
    </lineage>
</organism>
<dbReference type="PANTHER" id="PTHR43544">
    <property type="entry name" value="SHORT-CHAIN DEHYDROGENASE/REDUCTASE"/>
    <property type="match status" value="1"/>
</dbReference>
<dbReference type="EMBL" id="SWKU01000002">
    <property type="protein sequence ID" value="KAF3009711.1"/>
    <property type="molecule type" value="Genomic_DNA"/>
</dbReference>
<comment type="similarity">
    <text evidence="1">Belongs to the short-chain dehydrogenases/reductases (SDR) family.</text>
</comment>
<sequence>MTRARKMTVLITGANSGVGFALAAELLGDNSKHVLLGSRSIDKGTAAVEDLKSRNLPGSIELLQIDVSDETSIATAARTVEHTHGYLDALVNNAAIGYGDTSDTMFNRLNTVFRTNAAGAYATVEAFEHLLRKSPTLRIVNVTSGAGSLSRCLDARTPYYKHREPQYRVSKAAMNMVAACQVAEFHDQGWKVFLYSPGFCESNLGPQNKLVNGAMPASEGARPMVAMLNGERDDEAGLFLHYGGVYPW</sequence>
<dbReference type="InterPro" id="IPR051468">
    <property type="entry name" value="Fungal_SecMetab_SDRs"/>
</dbReference>
<evidence type="ECO:0000313" key="2">
    <source>
        <dbReference type="EMBL" id="KAF3009711.1"/>
    </source>
</evidence>
<dbReference type="Gene3D" id="3.40.50.720">
    <property type="entry name" value="NAD(P)-binding Rossmann-like Domain"/>
    <property type="match status" value="1"/>
</dbReference>
<keyword evidence="3" id="KW-1185">Reference proteome</keyword>
<dbReference type="GO" id="GO:0016491">
    <property type="term" value="F:oxidoreductase activity"/>
    <property type="evidence" value="ECO:0007669"/>
    <property type="project" value="TreeGrafter"/>
</dbReference>
<dbReference type="PANTHER" id="PTHR43544:SF32">
    <property type="entry name" value="CHAIN DEHYDROGENASE, PUTATIVE (AFU_ORTHOLOGUE AFUA_5G01530)-RELATED"/>
    <property type="match status" value="1"/>
</dbReference>
<accession>A0A9P4WEB3</accession>
<dbReference type="PRINTS" id="PR00081">
    <property type="entry name" value="GDHRDH"/>
</dbReference>
<name>A0A9P4WEB3_CURKU</name>
<dbReference type="GO" id="GO:0019748">
    <property type="term" value="P:secondary metabolic process"/>
    <property type="evidence" value="ECO:0007669"/>
    <property type="project" value="TreeGrafter"/>
</dbReference>
<evidence type="ECO:0008006" key="4">
    <source>
        <dbReference type="Google" id="ProtNLM"/>
    </source>
</evidence>
<dbReference type="GO" id="GO:0005737">
    <property type="term" value="C:cytoplasm"/>
    <property type="evidence" value="ECO:0007669"/>
    <property type="project" value="TreeGrafter"/>
</dbReference>
<dbReference type="InterPro" id="IPR002347">
    <property type="entry name" value="SDR_fam"/>
</dbReference>
<dbReference type="OrthoDB" id="191139at2759"/>
<dbReference type="AlphaFoldDB" id="A0A9P4WEB3"/>
<protein>
    <recommendedName>
        <fullName evidence="4">Short chain dehydrogenase</fullName>
    </recommendedName>
</protein>
<dbReference type="SUPFAM" id="SSF51735">
    <property type="entry name" value="NAD(P)-binding Rossmann-fold domains"/>
    <property type="match status" value="1"/>
</dbReference>
<evidence type="ECO:0000256" key="1">
    <source>
        <dbReference type="ARBA" id="ARBA00006484"/>
    </source>
</evidence>
<evidence type="ECO:0000313" key="3">
    <source>
        <dbReference type="Proteomes" id="UP000801428"/>
    </source>
</evidence>
<proteinExistence type="inferred from homology"/>
<comment type="caution">
    <text evidence="2">The sequence shown here is derived from an EMBL/GenBank/DDBJ whole genome shotgun (WGS) entry which is preliminary data.</text>
</comment>